<evidence type="ECO:0000256" key="8">
    <source>
        <dbReference type="ARBA" id="ARBA00022801"/>
    </source>
</evidence>
<dbReference type="KEGG" id="dao:Desac_2094"/>
<dbReference type="GO" id="GO:0046872">
    <property type="term" value="F:metal ion binding"/>
    <property type="evidence" value="ECO:0007669"/>
    <property type="project" value="UniProtKB-KW"/>
</dbReference>
<feature type="binding site" evidence="12">
    <location>
        <position position="56"/>
    </location>
    <ligand>
        <name>substrate</name>
    </ligand>
</feature>
<dbReference type="SUPFAM" id="SSF56784">
    <property type="entry name" value="HAD-like"/>
    <property type="match status" value="1"/>
</dbReference>
<dbReference type="Proteomes" id="UP000000483">
    <property type="component" value="Chromosome"/>
</dbReference>
<dbReference type="InterPro" id="IPR023214">
    <property type="entry name" value="HAD_sf"/>
</dbReference>
<keyword evidence="7 13" id="KW-0479">Metal-binding</keyword>
<dbReference type="HOGENOM" id="CLU_106694_0_1_7"/>
<dbReference type="GO" id="GO:0009103">
    <property type="term" value="P:lipopolysaccharide biosynthetic process"/>
    <property type="evidence" value="ECO:0007669"/>
    <property type="project" value="UniProtKB-KW"/>
</dbReference>
<evidence type="ECO:0000256" key="7">
    <source>
        <dbReference type="ARBA" id="ARBA00022723"/>
    </source>
</evidence>
<dbReference type="EMBL" id="CP002629">
    <property type="protein sequence ID" value="AEB09923.1"/>
    <property type="molecule type" value="Genomic_DNA"/>
</dbReference>
<gene>
    <name evidence="14" type="ordered locus">Desac_2094</name>
</gene>
<evidence type="ECO:0000256" key="12">
    <source>
        <dbReference type="PIRSR" id="PIRSR006118-1"/>
    </source>
</evidence>
<dbReference type="PANTHER" id="PTHR21485:SF6">
    <property type="entry name" value="N-ACYLNEURAMINATE CYTIDYLYLTRANSFERASE-RELATED"/>
    <property type="match status" value="1"/>
</dbReference>
<dbReference type="SFLD" id="SFLDG01138">
    <property type="entry name" value="C1.6.2:_Deoxy-d-mannose-octulo"/>
    <property type="match status" value="1"/>
</dbReference>
<feature type="binding site" evidence="13">
    <location>
        <position position="118"/>
    </location>
    <ligand>
        <name>Mg(2+)</name>
        <dbReference type="ChEBI" id="CHEBI:18420"/>
    </ligand>
</feature>
<feature type="binding site" evidence="12">
    <location>
        <position position="71"/>
    </location>
    <ligand>
        <name>substrate</name>
    </ligand>
</feature>
<dbReference type="SFLD" id="SFLDG01136">
    <property type="entry name" value="C1.6:_Phosphoserine_Phosphatas"/>
    <property type="match status" value="1"/>
</dbReference>
<evidence type="ECO:0000313" key="15">
    <source>
        <dbReference type="Proteomes" id="UP000000483"/>
    </source>
</evidence>
<dbReference type="EC" id="3.1.3.45" evidence="5"/>
<accession>F2NJX9</accession>
<comment type="subunit">
    <text evidence="4">Homotetramer.</text>
</comment>
<keyword evidence="8 14" id="KW-0378">Hydrolase</keyword>
<dbReference type="InterPro" id="IPR050793">
    <property type="entry name" value="CMP-NeuNAc_synthase"/>
</dbReference>
<evidence type="ECO:0000256" key="3">
    <source>
        <dbReference type="ARBA" id="ARBA00005893"/>
    </source>
</evidence>
<dbReference type="CDD" id="cd01630">
    <property type="entry name" value="HAD_KDO-like"/>
    <property type="match status" value="1"/>
</dbReference>
<dbReference type="InterPro" id="IPR006549">
    <property type="entry name" value="HAD-SF_hydro_IIIA"/>
</dbReference>
<feature type="binding site" evidence="12">
    <location>
        <position position="95"/>
    </location>
    <ligand>
        <name>substrate</name>
    </ligand>
</feature>
<dbReference type="eggNOG" id="COG1778">
    <property type="taxonomic scope" value="Bacteria"/>
</dbReference>
<dbReference type="SFLD" id="SFLDS00003">
    <property type="entry name" value="Haloacid_Dehalogenase"/>
    <property type="match status" value="1"/>
</dbReference>
<keyword evidence="15" id="KW-1185">Reference proteome</keyword>
<dbReference type="PIRSF" id="PIRSF006118">
    <property type="entry name" value="KDO8-P_Ptase"/>
    <property type="match status" value="1"/>
</dbReference>
<evidence type="ECO:0000313" key="14">
    <source>
        <dbReference type="EMBL" id="AEB09923.1"/>
    </source>
</evidence>
<dbReference type="GO" id="GO:0019143">
    <property type="term" value="F:3-deoxy-manno-octulosonate-8-phosphatase activity"/>
    <property type="evidence" value="ECO:0007669"/>
    <property type="project" value="UniProtKB-EC"/>
</dbReference>
<evidence type="ECO:0000256" key="9">
    <source>
        <dbReference type="ARBA" id="ARBA00022842"/>
    </source>
</evidence>
<evidence type="ECO:0000256" key="13">
    <source>
        <dbReference type="PIRSR" id="PIRSR006118-2"/>
    </source>
</evidence>
<dbReference type="NCBIfam" id="TIGR01670">
    <property type="entry name" value="KdsC-phosphatas"/>
    <property type="match status" value="1"/>
</dbReference>
<name>F2NJX9_DESAR</name>
<protein>
    <recommendedName>
        <fullName evidence="6">3-deoxy-D-manno-octulosonate 8-phosphate phosphatase KdsC</fullName>
        <ecNumber evidence="5">3.1.3.45</ecNumber>
    </recommendedName>
    <alternativeName>
        <fullName evidence="11">KDO 8-P phosphatase</fullName>
    </alternativeName>
</protein>
<feature type="binding site" evidence="12">
    <location>
        <position position="27"/>
    </location>
    <ligand>
        <name>substrate</name>
    </ligand>
</feature>
<sequence length="183" mass="19862">MNVAPGDMSQEIWRRAALIKLLALDVDGVLTDGSIIYTDAGEEIKCFHVRDGHGIRLVQQAGIEVALITGRTSAAVAHRARNLHIAQVYQGIRDKVGVLTSLQATLGITPEETAVVGDDLVDLALMRQAGLAVAVADAANEVKERAHWVTSLPGGRGAVREVCETLLKARGIWEDLFQRYWVE</sequence>
<reference evidence="14 15" key="1">
    <citation type="journal article" date="2011" name="Stand. Genomic Sci.">
        <title>Complete genome sequence of the acetate-degrading sulfate reducer Desulfobacca acetoxidans type strain (ASRB2).</title>
        <authorList>
            <person name="Goker M."/>
            <person name="Teshima H."/>
            <person name="Lapidus A."/>
            <person name="Nolan M."/>
            <person name="Lucas S."/>
            <person name="Hammon N."/>
            <person name="Deshpande S."/>
            <person name="Cheng J.F."/>
            <person name="Tapia R."/>
            <person name="Han C."/>
            <person name="Goodwin L."/>
            <person name="Pitluck S."/>
            <person name="Huntemann M."/>
            <person name="Liolios K."/>
            <person name="Ivanova N."/>
            <person name="Pagani I."/>
            <person name="Mavromatis K."/>
            <person name="Ovchinikova G."/>
            <person name="Pati A."/>
            <person name="Chen A."/>
            <person name="Palaniappan K."/>
            <person name="Land M."/>
            <person name="Hauser L."/>
            <person name="Brambilla E.M."/>
            <person name="Rohde M."/>
            <person name="Spring S."/>
            <person name="Detter J.C."/>
            <person name="Woyke T."/>
            <person name="Bristow J."/>
            <person name="Eisen J.A."/>
            <person name="Markowitz V."/>
            <person name="Hugenholtz P."/>
            <person name="Kyrpides N.C."/>
            <person name="Klenk H.P."/>
        </authorList>
    </citation>
    <scope>NUCLEOTIDE SEQUENCE [LARGE SCALE GENOMIC DNA]</scope>
    <source>
        <strain evidence="15">ATCC 700848 / DSM 11109 / ASRB2</strain>
    </source>
</reference>
<feature type="binding site" evidence="12">
    <location>
        <position position="79"/>
    </location>
    <ligand>
        <name>substrate</name>
    </ligand>
</feature>
<evidence type="ECO:0000256" key="11">
    <source>
        <dbReference type="ARBA" id="ARBA00031051"/>
    </source>
</evidence>
<comment type="catalytic activity">
    <reaction evidence="1">
        <text>3-deoxy-alpha-D-manno-2-octulosonate-8-phosphate + H2O = 3-deoxy-alpha-D-manno-oct-2-ulosonate + phosphate</text>
        <dbReference type="Rhea" id="RHEA:11500"/>
        <dbReference type="ChEBI" id="CHEBI:15377"/>
        <dbReference type="ChEBI" id="CHEBI:43474"/>
        <dbReference type="ChEBI" id="CHEBI:85985"/>
        <dbReference type="ChEBI" id="CHEBI:85986"/>
        <dbReference type="EC" id="3.1.3.45"/>
    </reaction>
</comment>
<dbReference type="Gene3D" id="3.40.50.1000">
    <property type="entry name" value="HAD superfamily/HAD-like"/>
    <property type="match status" value="1"/>
</dbReference>
<dbReference type="AlphaFoldDB" id="F2NJX9"/>
<dbReference type="STRING" id="880072.Desac_2094"/>
<evidence type="ECO:0000256" key="5">
    <source>
        <dbReference type="ARBA" id="ARBA00013066"/>
    </source>
</evidence>
<evidence type="ECO:0000256" key="1">
    <source>
        <dbReference type="ARBA" id="ARBA00000898"/>
    </source>
</evidence>
<evidence type="ECO:0000256" key="2">
    <source>
        <dbReference type="ARBA" id="ARBA00001946"/>
    </source>
</evidence>
<evidence type="ECO:0000256" key="4">
    <source>
        <dbReference type="ARBA" id="ARBA00011881"/>
    </source>
</evidence>
<feature type="binding site" evidence="13">
    <location>
        <position position="25"/>
    </location>
    <ligand>
        <name>Mg(2+)</name>
        <dbReference type="ChEBI" id="CHEBI:18420"/>
    </ligand>
</feature>
<dbReference type="FunFam" id="3.40.50.1000:FF:000029">
    <property type="entry name" value="3-deoxy-D-manno-octulosonate 8-phosphate phosphatase KdsC"/>
    <property type="match status" value="1"/>
</dbReference>
<dbReference type="InterPro" id="IPR036412">
    <property type="entry name" value="HAD-like_sf"/>
</dbReference>
<comment type="similarity">
    <text evidence="3">Belongs to the KdsC family.</text>
</comment>
<organism evidence="14 15">
    <name type="scientific">Desulfobacca acetoxidans (strain ATCC 700848 / DSM 11109 / ASRB2)</name>
    <dbReference type="NCBI Taxonomy" id="880072"/>
    <lineage>
        <taxon>Bacteria</taxon>
        <taxon>Pseudomonadati</taxon>
        <taxon>Thermodesulfobacteriota</taxon>
        <taxon>Desulfobaccia</taxon>
        <taxon>Desulfobaccales</taxon>
        <taxon>Desulfobaccaceae</taxon>
        <taxon>Desulfobacca</taxon>
    </lineage>
</organism>
<proteinExistence type="inferred from homology"/>
<evidence type="ECO:0000256" key="6">
    <source>
        <dbReference type="ARBA" id="ARBA00020092"/>
    </source>
</evidence>
<comment type="cofactor">
    <cofactor evidence="2 13">
        <name>Mg(2+)</name>
        <dbReference type="ChEBI" id="CHEBI:18420"/>
    </cofactor>
</comment>
<dbReference type="NCBIfam" id="TIGR01662">
    <property type="entry name" value="HAD-SF-IIIA"/>
    <property type="match status" value="1"/>
</dbReference>
<keyword evidence="9 13" id="KW-0460">Magnesium</keyword>
<keyword evidence="10" id="KW-0448">Lipopolysaccharide biosynthesis</keyword>
<reference evidence="15" key="2">
    <citation type="submission" date="2011-03" db="EMBL/GenBank/DDBJ databases">
        <title>The complete genome of Desulfobacca acetoxidans DSM 11109.</title>
        <authorList>
            <consortium name="US DOE Joint Genome Institute (JGI-PGF)"/>
            <person name="Lucas S."/>
            <person name="Copeland A."/>
            <person name="Lapidus A."/>
            <person name="Bruce D."/>
            <person name="Goodwin L."/>
            <person name="Pitluck S."/>
            <person name="Peters L."/>
            <person name="Kyrpides N."/>
            <person name="Mavromatis K."/>
            <person name="Ivanova N."/>
            <person name="Ovchinnikova G."/>
            <person name="Teshima H."/>
            <person name="Detter J.C."/>
            <person name="Han C."/>
            <person name="Land M."/>
            <person name="Hauser L."/>
            <person name="Markowitz V."/>
            <person name="Cheng J.-F."/>
            <person name="Hugenholtz P."/>
            <person name="Woyke T."/>
            <person name="Wu D."/>
            <person name="Spring S."/>
            <person name="Schueler E."/>
            <person name="Brambilla E."/>
            <person name="Klenk H.-P."/>
            <person name="Eisen J.A."/>
        </authorList>
    </citation>
    <scope>NUCLEOTIDE SEQUENCE [LARGE SCALE GENOMIC DNA]</scope>
    <source>
        <strain evidence="15">ATCC 700848 / DSM 11109 / ASRB2</strain>
    </source>
</reference>
<dbReference type="GO" id="GO:0008781">
    <property type="term" value="F:N-acylneuraminate cytidylyltransferase activity"/>
    <property type="evidence" value="ECO:0007669"/>
    <property type="project" value="TreeGrafter"/>
</dbReference>
<dbReference type="PANTHER" id="PTHR21485">
    <property type="entry name" value="HAD SUPERFAMILY MEMBERS CMAS AND KDSC"/>
    <property type="match status" value="1"/>
</dbReference>
<dbReference type="InterPro" id="IPR010023">
    <property type="entry name" value="KdsC_fam"/>
</dbReference>
<dbReference type="Pfam" id="PF08282">
    <property type="entry name" value="Hydrolase_3"/>
    <property type="match status" value="1"/>
</dbReference>
<dbReference type="RefSeq" id="WP_013707032.1">
    <property type="nucleotide sequence ID" value="NC_015388.1"/>
</dbReference>
<evidence type="ECO:0000256" key="10">
    <source>
        <dbReference type="ARBA" id="ARBA00022985"/>
    </source>
</evidence>